<dbReference type="eggNOG" id="KOG0682">
    <property type="taxonomic scope" value="Eukaryota"/>
</dbReference>
<feature type="transmembrane region" description="Helical" evidence="8">
    <location>
        <begin position="325"/>
        <end position="350"/>
    </location>
</feature>
<evidence type="ECO:0000256" key="1">
    <source>
        <dbReference type="ARBA" id="ARBA00004141"/>
    </source>
</evidence>
<sequence length="470" mass="50513">MATNTTDITELNDNLNDLFLLINGIILILMQIGFAGLEAGAVRAKNTTNIMMKNIMDISFSCVSYWLVGYALAYGEGNYFLGYTYWAGEGLPAAKRAHWFFQFGFAATAATIVSGAVAERCNYVAYIVYSITISGLIYPPITHWAWTEEGWLNKLGYVDFSGSGPIHLLGGVCSFFAVIFLGPRLGRFGAGDKEIVGHSVPLTGIGGMLLIVGFLSFNGGSLGTITNAGDSATVARVMINTLLGASGGSIVILALTKAGFFGPATWNFSLTLNAAITGMVSVCAGVNRMEFWASFISGAIAGLVFVMIHYFMLRCKVDDPLDAVAVHFGGGFWGLVSAALFAHGGIVYGVNKESGLFLGYEMLGACAIIIWGGATSSVMFGILKLLGKLRVSEEEERKGLDIAMHNEPGYHPMGWETFPPVSRQTSHVTQDARDSQKNAYRLRNSDFTNQAFLSTENGGDPHPSEFSVRM</sequence>
<dbReference type="GO" id="GO:0008519">
    <property type="term" value="F:ammonium channel activity"/>
    <property type="evidence" value="ECO:0007669"/>
    <property type="project" value="InterPro"/>
</dbReference>
<feature type="transmembrane region" description="Helical" evidence="8">
    <location>
        <begin position="362"/>
        <end position="383"/>
    </location>
</feature>
<feature type="transmembrane region" description="Helical" evidence="8">
    <location>
        <begin position="58"/>
        <end position="77"/>
    </location>
</feature>
<keyword evidence="12" id="KW-1185">Reference proteome</keyword>
<proteinExistence type="inferred from homology"/>
<organism evidence="11 12">
    <name type="scientific">Zootermopsis nevadensis</name>
    <name type="common">Dampwood termite</name>
    <dbReference type="NCBI Taxonomy" id="136037"/>
    <lineage>
        <taxon>Eukaryota</taxon>
        <taxon>Metazoa</taxon>
        <taxon>Ecdysozoa</taxon>
        <taxon>Arthropoda</taxon>
        <taxon>Hexapoda</taxon>
        <taxon>Insecta</taxon>
        <taxon>Pterygota</taxon>
        <taxon>Neoptera</taxon>
        <taxon>Polyneoptera</taxon>
        <taxon>Dictyoptera</taxon>
        <taxon>Blattodea</taxon>
        <taxon>Blattoidea</taxon>
        <taxon>Termitoidae</taxon>
        <taxon>Termopsidae</taxon>
        <taxon>Zootermopsis</taxon>
    </lineage>
</organism>
<keyword evidence="3 8" id="KW-0813">Transport</keyword>
<evidence type="ECO:0000256" key="7">
    <source>
        <dbReference type="ARBA" id="ARBA00023177"/>
    </source>
</evidence>
<feature type="region of interest" description="Disordered" evidence="9">
    <location>
        <begin position="451"/>
        <end position="470"/>
    </location>
</feature>
<dbReference type="SUPFAM" id="SSF111352">
    <property type="entry name" value="Ammonium transporter"/>
    <property type="match status" value="1"/>
</dbReference>
<dbReference type="PANTHER" id="PTHR11730:SF6">
    <property type="entry name" value="AMMONIUM TRANSPORTER"/>
    <property type="match status" value="1"/>
</dbReference>
<feature type="transmembrane region" description="Helical" evidence="8">
    <location>
        <begin position="166"/>
        <end position="183"/>
    </location>
</feature>
<dbReference type="OMA" id="NVMMKNM"/>
<protein>
    <recommendedName>
        <fullName evidence="8">Ammonium transporter</fullName>
    </recommendedName>
</protein>
<evidence type="ECO:0000256" key="6">
    <source>
        <dbReference type="ARBA" id="ARBA00023136"/>
    </source>
</evidence>
<dbReference type="InterPro" id="IPR024041">
    <property type="entry name" value="NH4_transpt_AmtB-like_dom"/>
</dbReference>
<feature type="transmembrane region" description="Helical" evidence="8">
    <location>
        <begin position="293"/>
        <end position="313"/>
    </location>
</feature>
<dbReference type="PROSITE" id="PS01219">
    <property type="entry name" value="AMMONIUM_TRANSP"/>
    <property type="match status" value="1"/>
</dbReference>
<name>A0A067QT41_ZOONE</name>
<gene>
    <name evidence="11" type="ORF">L798_13580</name>
</gene>
<dbReference type="Pfam" id="PF00909">
    <property type="entry name" value="Ammonium_transp"/>
    <property type="match status" value="1"/>
</dbReference>
<dbReference type="PANTHER" id="PTHR11730">
    <property type="entry name" value="AMMONIUM TRANSPORTER"/>
    <property type="match status" value="1"/>
</dbReference>
<accession>A0A067QT41</accession>
<evidence type="ECO:0000256" key="5">
    <source>
        <dbReference type="ARBA" id="ARBA00022989"/>
    </source>
</evidence>
<dbReference type="OrthoDB" id="534912at2759"/>
<evidence type="ECO:0000256" key="4">
    <source>
        <dbReference type="ARBA" id="ARBA00022692"/>
    </source>
</evidence>
<dbReference type="InParanoid" id="A0A067QT41"/>
<dbReference type="GO" id="GO:0097272">
    <property type="term" value="P:ammonium homeostasis"/>
    <property type="evidence" value="ECO:0007669"/>
    <property type="project" value="TreeGrafter"/>
</dbReference>
<keyword evidence="5 8" id="KW-1133">Transmembrane helix</keyword>
<feature type="transmembrane region" description="Helical" evidence="8">
    <location>
        <begin position="18"/>
        <end position="37"/>
    </location>
</feature>
<dbReference type="STRING" id="136037.A0A067QT41"/>
<evidence type="ECO:0000256" key="3">
    <source>
        <dbReference type="ARBA" id="ARBA00022448"/>
    </source>
</evidence>
<evidence type="ECO:0000313" key="12">
    <source>
        <dbReference type="Proteomes" id="UP000027135"/>
    </source>
</evidence>
<dbReference type="InterPro" id="IPR029020">
    <property type="entry name" value="Ammonium/urea_transptr"/>
</dbReference>
<evidence type="ECO:0000259" key="10">
    <source>
        <dbReference type="Pfam" id="PF00909"/>
    </source>
</evidence>
<evidence type="ECO:0000256" key="8">
    <source>
        <dbReference type="RuleBase" id="RU362002"/>
    </source>
</evidence>
<dbReference type="EMBL" id="KK853050">
    <property type="protein sequence ID" value="KDR12047.1"/>
    <property type="molecule type" value="Genomic_DNA"/>
</dbReference>
<dbReference type="InterPro" id="IPR018047">
    <property type="entry name" value="Ammonium_transpt_CS"/>
</dbReference>
<keyword evidence="6 8" id="KW-0472">Membrane</keyword>
<comment type="similarity">
    <text evidence="2 8">Belongs to the ammonia transporter channel (TC 1.A.11.2) family.</text>
</comment>
<reference evidence="11 12" key="1">
    <citation type="journal article" date="2014" name="Nat. Commun.">
        <title>Molecular traces of alternative social organization in a termite genome.</title>
        <authorList>
            <person name="Terrapon N."/>
            <person name="Li C."/>
            <person name="Robertson H.M."/>
            <person name="Ji L."/>
            <person name="Meng X."/>
            <person name="Booth W."/>
            <person name="Chen Z."/>
            <person name="Childers C.P."/>
            <person name="Glastad K.M."/>
            <person name="Gokhale K."/>
            <person name="Gowin J."/>
            <person name="Gronenberg W."/>
            <person name="Hermansen R.A."/>
            <person name="Hu H."/>
            <person name="Hunt B.G."/>
            <person name="Huylmans A.K."/>
            <person name="Khalil S.M."/>
            <person name="Mitchell R.D."/>
            <person name="Munoz-Torres M.C."/>
            <person name="Mustard J.A."/>
            <person name="Pan H."/>
            <person name="Reese J.T."/>
            <person name="Scharf M.E."/>
            <person name="Sun F."/>
            <person name="Vogel H."/>
            <person name="Xiao J."/>
            <person name="Yang W."/>
            <person name="Yang Z."/>
            <person name="Yang Z."/>
            <person name="Zhou J."/>
            <person name="Zhu J."/>
            <person name="Brent C.S."/>
            <person name="Elsik C.G."/>
            <person name="Goodisman M.A."/>
            <person name="Liberles D.A."/>
            <person name="Roe R.M."/>
            <person name="Vargo E.L."/>
            <person name="Vilcinskas A."/>
            <person name="Wang J."/>
            <person name="Bornberg-Bauer E."/>
            <person name="Korb J."/>
            <person name="Zhang G."/>
            <person name="Liebig J."/>
        </authorList>
    </citation>
    <scope>NUCLEOTIDE SEQUENCE [LARGE SCALE GENOMIC DNA]</scope>
    <source>
        <tissue evidence="11">Whole organism</tissue>
    </source>
</reference>
<feature type="transmembrane region" description="Helical" evidence="8">
    <location>
        <begin position="124"/>
        <end position="146"/>
    </location>
</feature>
<evidence type="ECO:0000313" key="11">
    <source>
        <dbReference type="EMBL" id="KDR12047.1"/>
    </source>
</evidence>
<keyword evidence="4 8" id="KW-0812">Transmembrane</keyword>
<feature type="domain" description="Ammonium transporter AmtB-like" evidence="10">
    <location>
        <begin position="19"/>
        <end position="410"/>
    </location>
</feature>
<feature type="transmembrane region" description="Helical" evidence="8">
    <location>
        <begin position="97"/>
        <end position="117"/>
    </location>
</feature>
<feature type="transmembrane region" description="Helical" evidence="8">
    <location>
        <begin position="195"/>
        <end position="217"/>
    </location>
</feature>
<dbReference type="InterPro" id="IPR001905">
    <property type="entry name" value="Ammonium_transpt"/>
</dbReference>
<comment type="subcellular location">
    <subcellularLocation>
        <location evidence="8">Cell membrane</location>
        <topology evidence="8">Multi-pass membrane protein</topology>
    </subcellularLocation>
    <subcellularLocation>
        <location evidence="1">Membrane</location>
        <topology evidence="1">Multi-pass membrane protein</topology>
    </subcellularLocation>
</comment>
<dbReference type="Proteomes" id="UP000027135">
    <property type="component" value="Unassembled WGS sequence"/>
</dbReference>
<evidence type="ECO:0000256" key="2">
    <source>
        <dbReference type="ARBA" id="ARBA00005887"/>
    </source>
</evidence>
<dbReference type="Gene3D" id="1.10.3430.10">
    <property type="entry name" value="Ammonium transporter AmtB like domains"/>
    <property type="match status" value="1"/>
</dbReference>
<dbReference type="AlphaFoldDB" id="A0A067QT41"/>
<dbReference type="NCBIfam" id="TIGR00836">
    <property type="entry name" value="amt"/>
    <property type="match status" value="1"/>
</dbReference>
<comment type="caution">
    <text evidence="8">Lacks conserved residue(s) required for the propagation of feature annotation.</text>
</comment>
<evidence type="ECO:0000256" key="9">
    <source>
        <dbReference type="SAM" id="MobiDB-lite"/>
    </source>
</evidence>
<keyword evidence="7 8" id="KW-0924">Ammonia transport</keyword>
<dbReference type="GO" id="GO:0005886">
    <property type="term" value="C:plasma membrane"/>
    <property type="evidence" value="ECO:0007669"/>
    <property type="project" value="UniProtKB-SubCell"/>
</dbReference>